<gene>
    <name evidence="4" type="ORF">FIM25_07375</name>
</gene>
<evidence type="ECO:0000313" key="4">
    <source>
        <dbReference type="EMBL" id="TYT74936.1"/>
    </source>
</evidence>
<evidence type="ECO:0000313" key="5">
    <source>
        <dbReference type="Proteomes" id="UP000321899"/>
    </source>
</evidence>
<dbReference type="Gene3D" id="3.40.1670.10">
    <property type="entry name" value="UbiD C-terminal domain-like"/>
    <property type="match status" value="1"/>
</dbReference>
<dbReference type="InterPro" id="IPR049381">
    <property type="entry name" value="UbiD-like_C"/>
</dbReference>
<sequence length="607" mass="66150">MRYASLEEAVRDLEKQKDLVRIREEVDPDLEMAAIHRRVQEAGGPAIFYERVKGSPFPAVSNLFGTLERARFLFRDTLAAVRTLVEAKADPAIFLKRPSRLLSLPGSLGASLPIRKKTGPVLACQTRISSLPAVRCWPKDGGPFVLLPQVLSEDPEKPGIFSTNLGMYRVQLSGNDYIQDEEVGLHYQIRRDIGIHHTKAAAMGKRLPVSVFAGGPPAHTLAAVMPLPEGLSELVFAGALGGRNFRYARRGDHIISLDADFCITGYVAEGKKPEGPFGDHLGYYSLVHDFPYLENVRVFHRKNAIWPFTVVSRPPAEDTVFGQLIHEITAPMVPVSLPGVAAVHAVDAAGVHPLLLAIGHERFEPDTSRPMELLTQASAILGFGHCSLAKYLFIVAKEDAPKLDVHDIPSFFTHVLERVDWSRDLHFHTRTTMDTLDYSGDGVNQGSKLVVAACGPVRRRLGTRLPDGLSLPLGLDRAALVMPGILAVSGGASGGSLPWDAEELAALLGNDTEFKEAFPLILLVDDADFVAKREANWLWVTFTRSDPAKDVHGGGSFIHNKHWGCTGSLLIDARIKGHHAPGLETEPAIEKRVDALAAKGGPLYGLI</sequence>
<dbReference type="InterPro" id="IPR048304">
    <property type="entry name" value="UbiD_Rift_dom"/>
</dbReference>
<dbReference type="Pfam" id="PF20696">
    <property type="entry name" value="UbiD_C"/>
    <property type="match status" value="1"/>
</dbReference>
<evidence type="ECO:0000259" key="3">
    <source>
        <dbReference type="Pfam" id="PF20696"/>
    </source>
</evidence>
<dbReference type="Pfam" id="PF20695">
    <property type="entry name" value="UbiD_N"/>
    <property type="match status" value="1"/>
</dbReference>
<dbReference type="AlphaFoldDB" id="A0A5Q4VDD1"/>
<dbReference type="Pfam" id="PF01977">
    <property type="entry name" value="UbiD"/>
    <property type="match status" value="1"/>
</dbReference>
<reference evidence="4 5" key="1">
    <citation type="submission" date="2019-06" db="EMBL/GenBank/DDBJ databases">
        <title>Desulfobotulus mexicanus sp. nov., a novel sulfate-reducing bacterium isolated from the sediment of an alkaline crater lake in Mexico.</title>
        <authorList>
            <person name="Hirschler-Rea A."/>
        </authorList>
    </citation>
    <scope>NUCLEOTIDE SEQUENCE [LARGE SCALE GENOMIC DNA]</scope>
    <source>
        <strain evidence="4 5">PAR22N</strain>
    </source>
</reference>
<accession>A0A5Q4VDD1</accession>
<feature type="domain" description="3-octaprenyl-4-hydroxybenzoate carboxy-lyase-like C-terminal" evidence="3">
    <location>
        <begin position="320"/>
        <end position="453"/>
    </location>
</feature>
<protein>
    <submittedName>
        <fullName evidence="4">UbiD family decarboxylase</fullName>
    </submittedName>
</protein>
<keyword evidence="5" id="KW-1185">Reference proteome</keyword>
<comment type="caution">
    <text evidence="4">The sequence shown here is derived from an EMBL/GenBank/DDBJ whole genome shotgun (WGS) entry which is preliminary data.</text>
</comment>
<dbReference type="RefSeq" id="WP_139447823.1">
    <property type="nucleotide sequence ID" value="NZ_VDMB01000007.1"/>
</dbReference>
<dbReference type="EMBL" id="VDMB01000007">
    <property type="protein sequence ID" value="TYT74936.1"/>
    <property type="molecule type" value="Genomic_DNA"/>
</dbReference>
<dbReference type="PANTHER" id="PTHR30108:SF7">
    <property type="entry name" value="3-POLYPRENYL-4-HYDROXYBENZOATE DECARBOXYLASE"/>
    <property type="match status" value="1"/>
</dbReference>
<dbReference type="SUPFAM" id="SSF50475">
    <property type="entry name" value="FMN-binding split barrel"/>
    <property type="match status" value="1"/>
</dbReference>
<dbReference type="OrthoDB" id="9809841at2"/>
<feature type="domain" description="3-octaprenyl-4-hydroxybenzoate carboxy-lyase-like Rift-related" evidence="1">
    <location>
        <begin position="124"/>
        <end position="314"/>
    </location>
</feature>
<feature type="domain" description="3-octaprenyl-4-hydroxybenzoate carboxy-lyase-like N-terminal" evidence="2">
    <location>
        <begin position="11"/>
        <end position="87"/>
    </location>
</feature>
<dbReference type="GO" id="GO:0005737">
    <property type="term" value="C:cytoplasm"/>
    <property type="evidence" value="ECO:0007669"/>
    <property type="project" value="TreeGrafter"/>
</dbReference>
<dbReference type="InterPro" id="IPR049383">
    <property type="entry name" value="UbiD-like_N"/>
</dbReference>
<proteinExistence type="predicted"/>
<dbReference type="InterPro" id="IPR002830">
    <property type="entry name" value="UbiD"/>
</dbReference>
<name>A0A5Q4VDD1_9BACT</name>
<dbReference type="PANTHER" id="PTHR30108">
    <property type="entry name" value="3-OCTAPRENYL-4-HYDROXYBENZOATE CARBOXY-LYASE-RELATED"/>
    <property type="match status" value="1"/>
</dbReference>
<evidence type="ECO:0000259" key="2">
    <source>
        <dbReference type="Pfam" id="PF20695"/>
    </source>
</evidence>
<dbReference type="SUPFAM" id="SSF143968">
    <property type="entry name" value="UbiD C-terminal domain-like"/>
    <property type="match status" value="2"/>
</dbReference>
<dbReference type="Proteomes" id="UP000321899">
    <property type="component" value="Unassembled WGS sequence"/>
</dbReference>
<organism evidence="4 5">
    <name type="scientific">Desulfobotulus mexicanus</name>
    <dbReference type="NCBI Taxonomy" id="2586642"/>
    <lineage>
        <taxon>Bacteria</taxon>
        <taxon>Pseudomonadati</taxon>
        <taxon>Thermodesulfobacteriota</taxon>
        <taxon>Desulfobacteria</taxon>
        <taxon>Desulfobacterales</taxon>
        <taxon>Desulfobacteraceae</taxon>
        <taxon>Desulfobotulus</taxon>
    </lineage>
</organism>
<evidence type="ECO:0000259" key="1">
    <source>
        <dbReference type="Pfam" id="PF01977"/>
    </source>
</evidence>
<dbReference type="GO" id="GO:0016831">
    <property type="term" value="F:carboxy-lyase activity"/>
    <property type="evidence" value="ECO:0007669"/>
    <property type="project" value="InterPro"/>
</dbReference>